<dbReference type="UniPathway" id="UPA00068"/>
<dbReference type="HAMAP" id="MF_02082">
    <property type="entry name" value="LysZ"/>
    <property type="match status" value="1"/>
</dbReference>
<evidence type="ECO:0000256" key="2">
    <source>
        <dbReference type="ARBA" id="ARBA00022571"/>
    </source>
</evidence>
<sequence length="267" mass="28740">MITIKIGGSVVDDLHPSVVADIKKVVEREEVILVHGGGKEVTKVTEQLGKEPRFVVSPGGVKSRYTDLETAEIFTMVMSGRISKTIVRMLQKNGINAVGLSGIDGKIIQADRKKKLIIMNEKGRKQAIDGGYTGKITQVNASLIKSILEQGYTPVISPIAISEESDFLNVDGDRAAANIAGQVKTDKVLFLTNVDGLLIDEKLVDTLTLAKAKEILPQIGFGMEKKILAATEALEMGVTEAIIANGQRENPISSAIAHNHCTVIKNE</sequence>
<keyword evidence="2 9" id="KW-0055">Arginine biosynthesis</keyword>
<protein>
    <recommendedName>
        <fullName evidence="9">Putative [LysW]-aminoadipate/[LysW]-glutamate kinase</fullName>
        <ecNumber evidence="9">2.7.2.17</ecNumber>
        <ecNumber evidence="9">2.7.2.19</ecNumber>
    </recommendedName>
</protein>
<dbReference type="NCBIfam" id="NF010662">
    <property type="entry name" value="PRK14058.1-4"/>
    <property type="match status" value="1"/>
</dbReference>
<feature type="site" description="Transition state stabilizer" evidence="9">
    <location>
        <position position="226"/>
    </location>
</feature>
<feature type="binding site" evidence="9">
    <location>
        <position position="64"/>
    </location>
    <ligand>
        <name>substrate</name>
    </ligand>
</feature>
<comment type="pathway">
    <text evidence="9">Amino-acid biosynthesis; L-lysine biosynthesis via AAA pathway; L-lysine from L-alpha-aminoadipate (Thermus route): step 2/5.</text>
</comment>
<keyword evidence="6 9" id="KW-0418">Kinase</keyword>
<dbReference type="GO" id="GO:0042450">
    <property type="term" value="P:L-arginine biosynthetic process via ornithine"/>
    <property type="evidence" value="ECO:0007669"/>
    <property type="project" value="UniProtKB-UniRule"/>
</dbReference>
<dbReference type="InterPro" id="IPR004662">
    <property type="entry name" value="AcgluKinase_fam"/>
</dbReference>
<dbReference type="InterPro" id="IPR001048">
    <property type="entry name" value="Asp/Glu/Uridylate_kinase"/>
</dbReference>
<dbReference type="GO" id="GO:0043744">
    <property type="term" value="F:N2-acetyl-L-aminoadipate kinase activity"/>
    <property type="evidence" value="ECO:0007669"/>
    <property type="project" value="RHEA"/>
</dbReference>
<dbReference type="Gene3D" id="3.40.1160.10">
    <property type="entry name" value="Acetylglutamate kinase-like"/>
    <property type="match status" value="1"/>
</dbReference>
<evidence type="ECO:0000256" key="7">
    <source>
        <dbReference type="ARBA" id="ARBA00022840"/>
    </source>
</evidence>
<feature type="binding site" evidence="9">
    <location>
        <position position="169"/>
    </location>
    <ligand>
        <name>substrate</name>
    </ligand>
</feature>
<evidence type="ECO:0000313" key="11">
    <source>
        <dbReference type="EMBL" id="AIE98364.1"/>
    </source>
</evidence>
<evidence type="ECO:0000256" key="6">
    <source>
        <dbReference type="ARBA" id="ARBA00022777"/>
    </source>
</evidence>
<keyword evidence="1 9" id="KW-0963">Cytoplasm</keyword>
<feature type="site" description="Transition state stabilizer" evidence="9">
    <location>
        <position position="5"/>
    </location>
</feature>
<dbReference type="UniPathway" id="UPA00033">
    <property type="reaction ID" value="UER00036"/>
</dbReference>
<evidence type="ECO:0000259" key="10">
    <source>
        <dbReference type="Pfam" id="PF00696"/>
    </source>
</evidence>
<comment type="function">
    <text evidence="9">Involved in both the arginine and lysine biosynthetic pathways. Phosphorylates the LysW-bound precursors glutamate (for arginine biosynthesis), respectively alpha-aminoadipate (for lysine biosynthesis).</text>
</comment>
<dbReference type="AlphaFoldDB" id="A0A075G4I1"/>
<evidence type="ECO:0000256" key="4">
    <source>
        <dbReference type="ARBA" id="ARBA00022679"/>
    </source>
</evidence>
<dbReference type="InterPro" id="IPR037529">
    <property type="entry name" value="LysZ"/>
</dbReference>
<feature type="binding site" evidence="9">
    <location>
        <begin position="37"/>
        <end position="38"/>
    </location>
    <ligand>
        <name>substrate</name>
    </ligand>
</feature>
<name>A0A075G4I1_9ARCH</name>
<dbReference type="PANTHER" id="PTHR23342">
    <property type="entry name" value="N-ACETYLGLUTAMATE SYNTHASE"/>
    <property type="match status" value="1"/>
</dbReference>
<dbReference type="EMBL" id="KF900534">
    <property type="protein sequence ID" value="AIE98364.1"/>
    <property type="molecule type" value="Genomic_DNA"/>
</dbReference>
<evidence type="ECO:0000256" key="3">
    <source>
        <dbReference type="ARBA" id="ARBA00022605"/>
    </source>
</evidence>
<evidence type="ECO:0000256" key="9">
    <source>
        <dbReference type="HAMAP-Rule" id="MF_02082"/>
    </source>
</evidence>
<dbReference type="InterPro" id="IPR036393">
    <property type="entry name" value="AceGlu_kinase-like_sf"/>
</dbReference>
<comment type="pathway">
    <text evidence="9">Amino-acid biosynthesis; L-arginine biosynthesis.</text>
</comment>
<dbReference type="PIRSF" id="PIRSF000728">
    <property type="entry name" value="NAGK"/>
    <property type="match status" value="1"/>
</dbReference>
<gene>
    <name evidence="9 11" type="primary">lysZ</name>
</gene>
<dbReference type="GO" id="GO:0003991">
    <property type="term" value="F:acetylglutamate kinase activity"/>
    <property type="evidence" value="ECO:0007669"/>
    <property type="project" value="TreeGrafter"/>
</dbReference>
<dbReference type="GO" id="GO:0019878">
    <property type="term" value="P:lysine biosynthetic process via aminoadipic acid"/>
    <property type="evidence" value="ECO:0007669"/>
    <property type="project" value="UniProtKB-UniRule"/>
</dbReference>
<dbReference type="PANTHER" id="PTHR23342:SF0">
    <property type="entry name" value="N-ACETYLGLUTAMATE SYNTHASE, MITOCHONDRIAL"/>
    <property type="match status" value="1"/>
</dbReference>
<feature type="domain" description="Aspartate/glutamate/uridylate kinase" evidence="10">
    <location>
        <begin position="4"/>
        <end position="245"/>
    </location>
</feature>
<comment type="subcellular location">
    <subcellularLocation>
        <location evidence="9">Cytoplasm</location>
    </subcellularLocation>
</comment>
<organism evidence="11">
    <name type="scientific">uncultured marine thaumarchaeote KM3_05_G02</name>
    <dbReference type="NCBI Taxonomy" id="1455970"/>
    <lineage>
        <taxon>Archaea</taxon>
        <taxon>Nitrososphaerota</taxon>
        <taxon>environmental samples</taxon>
    </lineage>
</organism>
<keyword evidence="5 9" id="KW-0547">Nucleotide-binding</keyword>
<dbReference type="EC" id="2.7.2.19" evidence="9"/>
<dbReference type="EC" id="2.7.2.17" evidence="9"/>
<reference evidence="11" key="1">
    <citation type="journal article" date="2014" name="Genome Biol. Evol.">
        <title>Pangenome evidence for extensive interdomain horizontal transfer affecting lineage core and shell genes in uncultured planktonic thaumarchaeota and euryarchaeota.</title>
        <authorList>
            <person name="Deschamps P."/>
            <person name="Zivanovic Y."/>
            <person name="Moreira D."/>
            <person name="Rodriguez-Valera F."/>
            <person name="Lopez-Garcia P."/>
        </authorList>
    </citation>
    <scope>NUCLEOTIDE SEQUENCE</scope>
</reference>
<evidence type="ECO:0000256" key="5">
    <source>
        <dbReference type="ARBA" id="ARBA00022741"/>
    </source>
</evidence>
<comment type="similarity">
    <text evidence="9">Belongs to the acetylglutamate kinase family. LysZ subfamily.</text>
</comment>
<evidence type="ECO:0000256" key="1">
    <source>
        <dbReference type="ARBA" id="ARBA00022490"/>
    </source>
</evidence>
<dbReference type="GO" id="GO:0005737">
    <property type="term" value="C:cytoplasm"/>
    <property type="evidence" value="ECO:0007669"/>
    <property type="project" value="UniProtKB-SubCell"/>
</dbReference>
<dbReference type="NCBIfam" id="TIGR00761">
    <property type="entry name" value="argB"/>
    <property type="match status" value="1"/>
</dbReference>
<comment type="catalytic activity">
    <reaction evidence="9">
        <text>[amino-group carrier protein]-C-terminal-N-(1,4-dicarboxybutan-1-yl)-L-glutamine + ATP = [amino-group carrier protein]-C-terminal-N-(1-carboxy-5-phosphooxy-5-oxopentan-1-yl)-L-glutamine + ADP</text>
        <dbReference type="Rhea" id="RHEA:41944"/>
        <dbReference type="Rhea" id="RHEA-COMP:9694"/>
        <dbReference type="Rhea" id="RHEA-COMP:9712"/>
        <dbReference type="ChEBI" id="CHEBI:30616"/>
        <dbReference type="ChEBI" id="CHEBI:78499"/>
        <dbReference type="ChEBI" id="CHEBI:78503"/>
        <dbReference type="ChEBI" id="CHEBI:456216"/>
        <dbReference type="EC" id="2.7.2.17"/>
    </reaction>
</comment>
<keyword evidence="8 9" id="KW-0457">Lysine biosynthesis</keyword>
<keyword evidence="3 9" id="KW-0028">Amino-acid biosynthesis</keyword>
<dbReference type="SUPFAM" id="SSF53633">
    <property type="entry name" value="Carbamate kinase-like"/>
    <property type="match status" value="1"/>
</dbReference>
<proteinExistence type="inferred from homology"/>
<dbReference type="GO" id="GO:0005524">
    <property type="term" value="F:ATP binding"/>
    <property type="evidence" value="ECO:0007669"/>
    <property type="project" value="UniProtKB-KW"/>
</dbReference>
<dbReference type="NCBIfam" id="NF010659">
    <property type="entry name" value="PRK14058.1-1"/>
    <property type="match status" value="1"/>
</dbReference>
<comment type="catalytic activity">
    <reaction evidence="9">
        <text>[amino-group carrier protein]-C-terminal-gamma-(L-glutamyl)-L-glutamate + ATP = [amino-group carrier protein]-C-terminal-gamma-(5-phospho-L-glutamyl)-L-glutamate + ADP</text>
        <dbReference type="Rhea" id="RHEA:52632"/>
        <dbReference type="Rhea" id="RHEA-COMP:13311"/>
        <dbReference type="Rhea" id="RHEA-COMP:13313"/>
        <dbReference type="ChEBI" id="CHEBI:30616"/>
        <dbReference type="ChEBI" id="CHEBI:136714"/>
        <dbReference type="ChEBI" id="CHEBI:136717"/>
        <dbReference type="ChEBI" id="CHEBI:456216"/>
        <dbReference type="EC" id="2.7.2.19"/>
    </reaction>
</comment>
<keyword evidence="7 9" id="KW-0067">ATP-binding</keyword>
<accession>A0A075G4I1</accession>
<evidence type="ECO:0000256" key="8">
    <source>
        <dbReference type="ARBA" id="ARBA00023154"/>
    </source>
</evidence>
<dbReference type="Pfam" id="PF00696">
    <property type="entry name" value="AA_kinase"/>
    <property type="match status" value="1"/>
</dbReference>
<keyword evidence="4 9" id="KW-0808">Transferase</keyword>